<gene>
    <name evidence="2" type="ORF">SAMN02745131_00209</name>
</gene>
<dbReference type="Pfam" id="PF01852">
    <property type="entry name" value="START"/>
    <property type="match status" value="1"/>
</dbReference>
<dbReference type="InterPro" id="IPR002913">
    <property type="entry name" value="START_lipid-bd_dom"/>
</dbReference>
<proteinExistence type="predicted"/>
<dbReference type="GO" id="GO:0008289">
    <property type="term" value="F:lipid binding"/>
    <property type="evidence" value="ECO:0007669"/>
    <property type="project" value="InterPro"/>
</dbReference>
<dbReference type="InterPro" id="IPR051213">
    <property type="entry name" value="START_lipid_transfer"/>
</dbReference>
<dbReference type="STRING" id="1121884.SAMN02745131_00209"/>
<evidence type="ECO:0000313" key="2">
    <source>
        <dbReference type="EMBL" id="SHE34931.1"/>
    </source>
</evidence>
<organism evidence="2 3">
    <name type="scientific">Flavisolibacter ginsengisoli DSM 18119</name>
    <dbReference type="NCBI Taxonomy" id="1121884"/>
    <lineage>
        <taxon>Bacteria</taxon>
        <taxon>Pseudomonadati</taxon>
        <taxon>Bacteroidota</taxon>
        <taxon>Chitinophagia</taxon>
        <taxon>Chitinophagales</taxon>
        <taxon>Chitinophagaceae</taxon>
        <taxon>Flavisolibacter</taxon>
    </lineage>
</organism>
<feature type="domain" description="START" evidence="1">
    <location>
        <begin position="28"/>
        <end position="210"/>
    </location>
</feature>
<evidence type="ECO:0000259" key="1">
    <source>
        <dbReference type="PROSITE" id="PS50848"/>
    </source>
</evidence>
<name>A0A1M4SRZ1_9BACT</name>
<dbReference type="GO" id="GO:0005737">
    <property type="term" value="C:cytoplasm"/>
    <property type="evidence" value="ECO:0007669"/>
    <property type="project" value="UniProtKB-ARBA"/>
</dbReference>
<dbReference type="PANTHER" id="PTHR19308">
    <property type="entry name" value="PHOSPHATIDYLCHOLINE TRANSFER PROTEIN"/>
    <property type="match status" value="1"/>
</dbReference>
<dbReference type="Gene3D" id="3.30.530.20">
    <property type="match status" value="1"/>
</dbReference>
<evidence type="ECO:0000313" key="3">
    <source>
        <dbReference type="Proteomes" id="UP000184048"/>
    </source>
</evidence>
<dbReference type="SUPFAM" id="SSF55961">
    <property type="entry name" value="Bet v1-like"/>
    <property type="match status" value="1"/>
</dbReference>
<reference evidence="2 3" key="1">
    <citation type="submission" date="2016-11" db="EMBL/GenBank/DDBJ databases">
        <authorList>
            <person name="Jaros S."/>
            <person name="Januszkiewicz K."/>
            <person name="Wedrychowicz H."/>
        </authorList>
    </citation>
    <scope>NUCLEOTIDE SEQUENCE [LARGE SCALE GENOMIC DNA]</scope>
    <source>
        <strain evidence="2 3">DSM 18119</strain>
    </source>
</reference>
<dbReference type="PIRSF" id="PIRSF039033">
    <property type="entry name" value="START_dom"/>
    <property type="match status" value="1"/>
</dbReference>
<dbReference type="InterPro" id="IPR023393">
    <property type="entry name" value="START-like_dom_sf"/>
</dbReference>
<dbReference type="EMBL" id="FQUU01000001">
    <property type="protein sequence ID" value="SHE34931.1"/>
    <property type="molecule type" value="Genomic_DNA"/>
</dbReference>
<dbReference type="InterPro" id="IPR028347">
    <property type="entry name" value="START_dom_prot"/>
</dbReference>
<sequence length="210" mass="23989">MHVKKIIIQWILCSLLFLCFGCLKAQISERKDWHLVKQKNGIEVFTASGGHDGVKLIKVIAEMNGSLQRVKEIFTNIPLQESWVFATKKSYLVKKLDENSMLYYNETGLPWPASNRDVVIRMVIEKDASHKSLQIRQEAEPGNLPVNKGLVRVQHLSGHWIFTETGNNKLKTVYFLDVDPGGSLPAWVVNLFIAKGPYETFVKLQRLLNR</sequence>
<accession>A0A1M4SRZ1</accession>
<dbReference type="PANTHER" id="PTHR19308:SF14">
    <property type="entry name" value="START DOMAIN-CONTAINING PROTEIN"/>
    <property type="match status" value="1"/>
</dbReference>
<dbReference type="Proteomes" id="UP000184048">
    <property type="component" value="Unassembled WGS sequence"/>
</dbReference>
<keyword evidence="3" id="KW-1185">Reference proteome</keyword>
<dbReference type="AlphaFoldDB" id="A0A1M4SRZ1"/>
<dbReference type="PROSITE" id="PS50848">
    <property type="entry name" value="START"/>
    <property type="match status" value="1"/>
</dbReference>
<protein>
    <submittedName>
        <fullName evidence="2">START domain-containing protein</fullName>
    </submittedName>
</protein>